<evidence type="ECO:0000313" key="2">
    <source>
        <dbReference type="EMBL" id="EWT02253.1"/>
    </source>
</evidence>
<dbReference type="Proteomes" id="UP000019489">
    <property type="component" value="Unassembled WGS sequence"/>
</dbReference>
<dbReference type="InterPro" id="IPR000182">
    <property type="entry name" value="GNAT_dom"/>
</dbReference>
<feature type="domain" description="N-acetyltransferase" evidence="1">
    <location>
        <begin position="164"/>
        <end position="309"/>
    </location>
</feature>
<dbReference type="AlphaFoldDB" id="W9GBQ2"/>
<keyword evidence="2" id="KW-0808">Transferase</keyword>
<accession>W9GBQ2</accession>
<dbReference type="Pfam" id="PF00583">
    <property type="entry name" value="Acetyltransf_1"/>
    <property type="match status" value="1"/>
</dbReference>
<dbReference type="Gene3D" id="3.40.630.30">
    <property type="match status" value="1"/>
</dbReference>
<organism evidence="2 3">
    <name type="scientific">Intrasporangium oryzae NRRL B-24470</name>
    <dbReference type="NCBI Taxonomy" id="1386089"/>
    <lineage>
        <taxon>Bacteria</taxon>
        <taxon>Bacillati</taxon>
        <taxon>Actinomycetota</taxon>
        <taxon>Actinomycetes</taxon>
        <taxon>Micrococcales</taxon>
        <taxon>Intrasporangiaceae</taxon>
        <taxon>Intrasporangium</taxon>
    </lineage>
</organism>
<dbReference type="InterPro" id="IPR016181">
    <property type="entry name" value="Acyl_CoA_acyltransferase"/>
</dbReference>
<dbReference type="PROSITE" id="PS51186">
    <property type="entry name" value="GNAT"/>
    <property type="match status" value="1"/>
</dbReference>
<keyword evidence="3" id="KW-1185">Reference proteome</keyword>
<dbReference type="SUPFAM" id="SSF55729">
    <property type="entry name" value="Acyl-CoA N-acyltransferases (Nat)"/>
    <property type="match status" value="1"/>
</dbReference>
<dbReference type="GO" id="GO:0016747">
    <property type="term" value="F:acyltransferase activity, transferring groups other than amino-acyl groups"/>
    <property type="evidence" value="ECO:0007669"/>
    <property type="project" value="InterPro"/>
</dbReference>
<name>W9GBQ2_9MICO</name>
<protein>
    <submittedName>
        <fullName evidence="2">GCN5 family acetyltransferase</fullName>
    </submittedName>
</protein>
<dbReference type="PATRIC" id="fig|1386089.3.peg.1444"/>
<dbReference type="CDD" id="cd04301">
    <property type="entry name" value="NAT_SF"/>
    <property type="match status" value="1"/>
</dbReference>
<evidence type="ECO:0000313" key="3">
    <source>
        <dbReference type="Proteomes" id="UP000019489"/>
    </source>
</evidence>
<dbReference type="EMBL" id="AWSA01000012">
    <property type="protein sequence ID" value="EWT02253.1"/>
    <property type="molecule type" value="Genomic_DNA"/>
</dbReference>
<comment type="caution">
    <text evidence="2">The sequence shown here is derived from an EMBL/GenBank/DDBJ whole genome shotgun (WGS) entry which is preliminary data.</text>
</comment>
<reference evidence="2 3" key="1">
    <citation type="submission" date="2013-08" db="EMBL/GenBank/DDBJ databases">
        <title>Intrasporangium oryzae NRRL B-24470.</title>
        <authorList>
            <person name="Liu H."/>
            <person name="Wang G."/>
        </authorList>
    </citation>
    <scope>NUCLEOTIDE SEQUENCE [LARGE SCALE GENOMIC DNA]</scope>
    <source>
        <strain evidence="2 3">NRRL B-24470</strain>
    </source>
</reference>
<proteinExistence type="predicted"/>
<gene>
    <name evidence="2" type="ORF">N865_06585</name>
</gene>
<dbReference type="eggNOG" id="COG3153">
    <property type="taxonomic scope" value="Bacteria"/>
</dbReference>
<sequence length="309" mass="34242">MDARRPRRSGYRDGVRRDDFTGPADLRAMQLMASRLWTPTSRFHPGQLAWSRYVQPVDPAVTAPDEAISLWRDGTAVVGFGWAEAPDWLEVQVDPAHPEVADEVALWFEEWSDAERQSVITMEGDVMEAALDRAGFEPRREEPWITHHVLDLAELPDVPAVDGYRFRHVEPGEARVRAACHAAAWSDDAPSPVDEAVYSALMAAWPYRHDLDWVAVDASGQMVASALVWLDPATGVGLLEPVGCIPEHRGRGLAGAVTLAALHRLRDLGARTAQVTPRGDDGYPGPQRLYRSLGFRPTARTVTWTRALD</sequence>
<evidence type="ECO:0000259" key="1">
    <source>
        <dbReference type="PROSITE" id="PS51186"/>
    </source>
</evidence>
<dbReference type="STRING" id="1386089.N865_06585"/>